<evidence type="ECO:0000313" key="2">
    <source>
        <dbReference type="Proteomes" id="UP001303899"/>
    </source>
</evidence>
<organism evidence="1 2">
    <name type="scientific">Arcicella gelida</name>
    <dbReference type="NCBI Taxonomy" id="2984195"/>
    <lineage>
        <taxon>Bacteria</taxon>
        <taxon>Pseudomonadati</taxon>
        <taxon>Bacteroidota</taxon>
        <taxon>Cytophagia</taxon>
        <taxon>Cytophagales</taxon>
        <taxon>Flectobacillaceae</taxon>
        <taxon>Arcicella</taxon>
    </lineage>
</organism>
<proteinExistence type="predicted"/>
<gene>
    <name evidence="1" type="ORF">VB776_03745</name>
</gene>
<keyword evidence="2" id="KW-1185">Reference proteome</keyword>
<sequence length="290" mass="33783">MKISGFTFVRNAIKFDYPIVEAITSILPICDEVVVAVGNSEDETLALIQSINSPKIKIIETIWDDSLRKGGQVLAVETDKALAAVSPDADWCFYIQGDEVVHEKYLPIIKKAMQDNLHKSQVDGLLFNYTHFYGSYRYVGNAHRWYRREIRVIRNTGKVRSYKDAQGFRTVDNQKLKVKLIDAYIYHYGWVKPPEIQREKMKSSINFWGEGHDVDKIKEVLEAFDYSEIDSLTLFEGTHPEVMQARIESVNWMFDYDIHEKKLSFKNQVKMTIEKLTGYRIGEYRNYKIV</sequence>
<name>A0ABU5S0Q7_9BACT</name>
<protein>
    <recommendedName>
        <fullName evidence="3">Glycosyl transferase</fullName>
    </recommendedName>
</protein>
<dbReference type="Proteomes" id="UP001303899">
    <property type="component" value="Unassembled WGS sequence"/>
</dbReference>
<comment type="caution">
    <text evidence="1">The sequence shown here is derived from an EMBL/GenBank/DDBJ whole genome shotgun (WGS) entry which is preliminary data.</text>
</comment>
<evidence type="ECO:0008006" key="3">
    <source>
        <dbReference type="Google" id="ProtNLM"/>
    </source>
</evidence>
<reference evidence="1 2" key="1">
    <citation type="submission" date="2023-12" db="EMBL/GenBank/DDBJ databases">
        <title>Novel species of the genus Arcicella isolated from rivers.</title>
        <authorList>
            <person name="Lu H."/>
        </authorList>
    </citation>
    <scope>NUCLEOTIDE SEQUENCE [LARGE SCALE GENOMIC DNA]</scope>
    <source>
        <strain evidence="1 2">DC2W</strain>
    </source>
</reference>
<dbReference type="Gene3D" id="3.90.550.10">
    <property type="entry name" value="Spore Coat Polysaccharide Biosynthesis Protein SpsA, Chain A"/>
    <property type="match status" value="1"/>
</dbReference>
<evidence type="ECO:0000313" key="1">
    <source>
        <dbReference type="EMBL" id="MEA5402015.1"/>
    </source>
</evidence>
<dbReference type="RefSeq" id="WP_323326182.1">
    <property type="nucleotide sequence ID" value="NZ_JAYGIL010000004.1"/>
</dbReference>
<accession>A0ABU5S0Q7</accession>
<dbReference type="SUPFAM" id="SSF53448">
    <property type="entry name" value="Nucleotide-diphospho-sugar transferases"/>
    <property type="match status" value="1"/>
</dbReference>
<dbReference type="EMBL" id="JAYGIL010000004">
    <property type="protein sequence ID" value="MEA5402015.1"/>
    <property type="molecule type" value="Genomic_DNA"/>
</dbReference>
<dbReference type="InterPro" id="IPR029044">
    <property type="entry name" value="Nucleotide-diphossugar_trans"/>
</dbReference>